<dbReference type="GO" id="GO:0016887">
    <property type="term" value="F:ATP hydrolysis activity"/>
    <property type="evidence" value="ECO:0007669"/>
    <property type="project" value="InterPro"/>
</dbReference>
<feature type="domain" description="ABC transporter" evidence="4">
    <location>
        <begin position="4"/>
        <end position="212"/>
    </location>
</feature>
<name>A0A376H7G3_ENTGA</name>
<dbReference type="NCBIfam" id="NF000355">
    <property type="entry name" value="ribo_prot_ABC_F"/>
    <property type="match status" value="1"/>
</dbReference>
<dbReference type="PROSITE" id="PS50893">
    <property type="entry name" value="ABC_TRANSPORTER_2"/>
    <property type="match status" value="2"/>
</dbReference>
<dbReference type="InterPro" id="IPR051309">
    <property type="entry name" value="ABCF_ATPase"/>
</dbReference>
<dbReference type="Pfam" id="PF00005">
    <property type="entry name" value="ABC_tran"/>
    <property type="match status" value="2"/>
</dbReference>
<evidence type="ECO:0000256" key="2">
    <source>
        <dbReference type="ARBA" id="ARBA00022840"/>
    </source>
</evidence>
<dbReference type="Gene3D" id="3.40.50.300">
    <property type="entry name" value="P-loop containing nucleotide triphosphate hydrolases"/>
    <property type="match status" value="2"/>
</dbReference>
<dbReference type="EMBL" id="UFYW01000001">
    <property type="protein sequence ID" value="STD84099.1"/>
    <property type="molecule type" value="Genomic_DNA"/>
</dbReference>
<feature type="compositionally biased region" description="Basic and acidic residues" evidence="3">
    <location>
        <begin position="230"/>
        <end position="244"/>
    </location>
</feature>
<dbReference type="PROSITE" id="PS00211">
    <property type="entry name" value="ABC_TRANSPORTER_1"/>
    <property type="match status" value="1"/>
</dbReference>
<keyword evidence="1" id="KW-0547">Nucleotide-binding</keyword>
<protein>
    <submittedName>
        <fullName evidence="5">ABC transporter ATP-binding protein</fullName>
    </submittedName>
</protein>
<evidence type="ECO:0000313" key="5">
    <source>
        <dbReference type="EMBL" id="STD84099.1"/>
    </source>
</evidence>
<dbReference type="SMART" id="SM00382">
    <property type="entry name" value="AAA"/>
    <property type="match status" value="2"/>
</dbReference>
<evidence type="ECO:0000313" key="6">
    <source>
        <dbReference type="Proteomes" id="UP000254807"/>
    </source>
</evidence>
<organism evidence="5 6">
    <name type="scientific">Enterococcus gallinarum</name>
    <dbReference type="NCBI Taxonomy" id="1353"/>
    <lineage>
        <taxon>Bacteria</taxon>
        <taxon>Bacillati</taxon>
        <taxon>Bacillota</taxon>
        <taxon>Bacilli</taxon>
        <taxon>Lactobacillales</taxon>
        <taxon>Enterococcaceae</taxon>
        <taxon>Enterococcus</taxon>
    </lineage>
</organism>
<dbReference type="OrthoDB" id="9762369at2"/>
<feature type="domain" description="ABC transporter" evidence="4">
    <location>
        <begin position="306"/>
        <end position="502"/>
    </location>
</feature>
<dbReference type="InterPro" id="IPR003439">
    <property type="entry name" value="ABC_transporter-like_ATP-bd"/>
</dbReference>
<evidence type="ECO:0000259" key="4">
    <source>
        <dbReference type="PROSITE" id="PS50893"/>
    </source>
</evidence>
<dbReference type="PANTHER" id="PTHR42855:SF2">
    <property type="entry name" value="DRUG RESISTANCE ABC TRANSPORTER,ATP-BINDING PROTEIN"/>
    <property type="match status" value="1"/>
</dbReference>
<dbReference type="CDD" id="cd03221">
    <property type="entry name" value="ABCF_EF-3"/>
    <property type="match status" value="2"/>
</dbReference>
<gene>
    <name evidence="5" type="ORF">NCTC12360_02623</name>
</gene>
<sequence length="502" mass="57695">MSNIKIEQLSFGFDTQNHLLFDQADLVIDTQWKLGLIGRNGRGKTTLLKLLQDQLPYSGTITHQQAFVYFPQPVADPQQLTYDTLQDLCDFEQWQIERELNLLQLDPDVLWRPFETLSGGEQTKVLLALLFIDEEHFPLIDEPTNHLDITARAHVAAYLKRKKGFIVVSHDRHFVDEVVDHILSIEKSRLVIYQGNFSVYEEQKQRQDQFEQEQNVKLKKEIGRLKQTAAEKAEWSRGRERDKLGSPTKKGSGAVYDTGAIGARAARTMKRSKAIVKRMEDQAQVKEQLLKDIEYIDPLSMNVKASHHKVLLRVENLQLMYEQPLFDPLNFTIEAGDRIGILGANGSGKSSLVAGLLSHFTGTVTGSVWMPQHLSISRVRQNYEDNRGTLTEFAESHRLDYQELLNNLKKLGVERNVFQTRIEDMSMGQRKRVELAKSLATPAELFIWDEPLNYLDVFNQNQLAEVIQLVQPTMLIIEHDRHFLDQVTTQQFLLEHTDPARP</sequence>
<proteinExistence type="predicted"/>
<dbReference type="Proteomes" id="UP000254807">
    <property type="component" value="Unassembled WGS sequence"/>
</dbReference>
<dbReference type="AlphaFoldDB" id="A0A376H7G3"/>
<keyword evidence="6" id="KW-1185">Reference proteome</keyword>
<feature type="region of interest" description="Disordered" evidence="3">
    <location>
        <begin position="230"/>
        <end position="251"/>
    </location>
</feature>
<evidence type="ECO:0000256" key="1">
    <source>
        <dbReference type="ARBA" id="ARBA00022741"/>
    </source>
</evidence>
<dbReference type="PANTHER" id="PTHR42855">
    <property type="entry name" value="ABC TRANSPORTER ATP-BINDING SUBUNIT"/>
    <property type="match status" value="1"/>
</dbReference>
<dbReference type="InterPro" id="IPR027417">
    <property type="entry name" value="P-loop_NTPase"/>
</dbReference>
<evidence type="ECO:0000256" key="3">
    <source>
        <dbReference type="SAM" id="MobiDB-lite"/>
    </source>
</evidence>
<dbReference type="SUPFAM" id="SSF52540">
    <property type="entry name" value="P-loop containing nucleoside triphosphate hydrolases"/>
    <property type="match status" value="2"/>
</dbReference>
<dbReference type="InterPro" id="IPR017871">
    <property type="entry name" value="ABC_transporter-like_CS"/>
</dbReference>
<dbReference type="GO" id="GO:0005524">
    <property type="term" value="F:ATP binding"/>
    <property type="evidence" value="ECO:0007669"/>
    <property type="project" value="UniProtKB-KW"/>
</dbReference>
<dbReference type="RefSeq" id="WP_060813091.1">
    <property type="nucleotide sequence ID" value="NZ_JBHULA010000042.1"/>
</dbReference>
<reference evidence="5 6" key="1">
    <citation type="submission" date="2018-06" db="EMBL/GenBank/DDBJ databases">
        <authorList>
            <consortium name="Pathogen Informatics"/>
            <person name="Doyle S."/>
        </authorList>
    </citation>
    <scope>NUCLEOTIDE SEQUENCE [LARGE SCALE GENOMIC DNA]</scope>
    <source>
        <strain evidence="5 6">NCTC12360</strain>
    </source>
</reference>
<accession>A0A376H7G3</accession>
<dbReference type="InterPro" id="IPR003593">
    <property type="entry name" value="AAA+_ATPase"/>
</dbReference>
<keyword evidence="2 5" id="KW-0067">ATP-binding</keyword>